<name>A0ABR3GSJ6_9PEZI</name>
<dbReference type="SUPFAM" id="SSF50129">
    <property type="entry name" value="GroES-like"/>
    <property type="match status" value="1"/>
</dbReference>
<accession>A0ABR3GSJ6</accession>
<dbReference type="Pfam" id="PF08240">
    <property type="entry name" value="ADH_N"/>
    <property type="match status" value="1"/>
</dbReference>
<protein>
    <recommendedName>
        <fullName evidence="3">Enoyl reductase (ER) domain-containing protein</fullName>
    </recommendedName>
</protein>
<evidence type="ECO:0000256" key="1">
    <source>
        <dbReference type="ARBA" id="ARBA00022857"/>
    </source>
</evidence>
<dbReference type="InterPro" id="IPR014189">
    <property type="entry name" value="Quinone_OxRdtase_PIG3"/>
</dbReference>
<dbReference type="SMART" id="SM00829">
    <property type="entry name" value="PKS_ER"/>
    <property type="match status" value="1"/>
</dbReference>
<dbReference type="Proteomes" id="UP001447188">
    <property type="component" value="Unassembled WGS sequence"/>
</dbReference>
<dbReference type="SUPFAM" id="SSF51735">
    <property type="entry name" value="NAD(P)-binding Rossmann-fold domains"/>
    <property type="match status" value="1"/>
</dbReference>
<dbReference type="InterPro" id="IPR013154">
    <property type="entry name" value="ADH-like_N"/>
</dbReference>
<dbReference type="CDD" id="cd05276">
    <property type="entry name" value="p53_inducible_oxidoreductase"/>
    <property type="match status" value="1"/>
</dbReference>
<dbReference type="Pfam" id="PF00107">
    <property type="entry name" value="ADH_zinc_N"/>
    <property type="match status" value="1"/>
</dbReference>
<evidence type="ECO:0000259" key="3">
    <source>
        <dbReference type="SMART" id="SM00829"/>
    </source>
</evidence>
<dbReference type="NCBIfam" id="TIGR02824">
    <property type="entry name" value="quinone_pig3"/>
    <property type="match status" value="1"/>
</dbReference>
<dbReference type="PANTHER" id="PTHR48106:SF18">
    <property type="entry name" value="QUINONE OXIDOREDUCTASE PIG3"/>
    <property type="match status" value="1"/>
</dbReference>
<dbReference type="EMBL" id="JBBBZM010000017">
    <property type="protein sequence ID" value="KAL0638880.1"/>
    <property type="molecule type" value="Genomic_DNA"/>
</dbReference>
<keyword evidence="5" id="KW-1185">Reference proteome</keyword>
<evidence type="ECO:0000313" key="4">
    <source>
        <dbReference type="EMBL" id="KAL0638880.1"/>
    </source>
</evidence>
<comment type="caution">
    <text evidence="4">The sequence shown here is derived from an EMBL/GenBank/DDBJ whole genome shotgun (WGS) entry which is preliminary data.</text>
</comment>
<proteinExistence type="predicted"/>
<dbReference type="InterPro" id="IPR013149">
    <property type="entry name" value="ADH-like_C"/>
</dbReference>
<dbReference type="InterPro" id="IPR011032">
    <property type="entry name" value="GroES-like_sf"/>
</dbReference>
<keyword evidence="2" id="KW-0560">Oxidoreductase</keyword>
<gene>
    <name evidence="4" type="ORF">Q9L58_002111</name>
</gene>
<evidence type="ECO:0000256" key="2">
    <source>
        <dbReference type="ARBA" id="ARBA00023002"/>
    </source>
</evidence>
<dbReference type="InterPro" id="IPR036291">
    <property type="entry name" value="NAD(P)-bd_dom_sf"/>
</dbReference>
<sequence>MRAVDIKNGVGPADSLFINENVDTPIPGKGEILVRVKNGYVCLSTATPSKTKQIYFADLFQREGKYPVPPGAPSTLGVEFSGIIETLGEDVTSFKENEKVFGLAYGGAYAEFIAISEKLCIHIPNELSYEQSAGIPETWMTATQALWTIGCFEPGQKVLIHAGASGVGISAIQLAVSHGASAVFITAGSEEKIDFCVSKLGATAGFNYHTQDFAAEILKATNFEGVDIVIDFVGQSHFQKNVQVAAKDGRIVILALLSGNVAKEVDLGPILYKRLRIEGTTLRSRTLEYQEVLKNKFQEKGLPGLKSGKHMVFIDKTFSWKDIAEAHKLLESNKTQGKIICLVD</sequence>
<evidence type="ECO:0000313" key="5">
    <source>
        <dbReference type="Proteomes" id="UP001447188"/>
    </source>
</evidence>
<dbReference type="Gene3D" id="3.40.50.720">
    <property type="entry name" value="NAD(P)-binding Rossmann-like Domain"/>
    <property type="match status" value="1"/>
</dbReference>
<keyword evidence="1" id="KW-0521">NADP</keyword>
<reference evidence="4 5" key="1">
    <citation type="submission" date="2024-02" db="EMBL/GenBank/DDBJ databases">
        <title>Discinaceae phylogenomics.</title>
        <authorList>
            <person name="Dirks A.C."/>
            <person name="James T.Y."/>
        </authorList>
    </citation>
    <scope>NUCLEOTIDE SEQUENCE [LARGE SCALE GENOMIC DNA]</scope>
    <source>
        <strain evidence="4 5">ACD0624</strain>
    </source>
</reference>
<dbReference type="PANTHER" id="PTHR48106">
    <property type="entry name" value="QUINONE OXIDOREDUCTASE PIG3-RELATED"/>
    <property type="match status" value="1"/>
</dbReference>
<feature type="domain" description="Enoyl reductase (ER)" evidence="3">
    <location>
        <begin position="11"/>
        <end position="341"/>
    </location>
</feature>
<dbReference type="Gene3D" id="3.90.180.10">
    <property type="entry name" value="Medium-chain alcohol dehydrogenases, catalytic domain"/>
    <property type="match status" value="1"/>
</dbReference>
<dbReference type="InterPro" id="IPR020843">
    <property type="entry name" value="ER"/>
</dbReference>
<organism evidence="4 5">
    <name type="scientific">Discina gigas</name>
    <dbReference type="NCBI Taxonomy" id="1032678"/>
    <lineage>
        <taxon>Eukaryota</taxon>
        <taxon>Fungi</taxon>
        <taxon>Dikarya</taxon>
        <taxon>Ascomycota</taxon>
        <taxon>Pezizomycotina</taxon>
        <taxon>Pezizomycetes</taxon>
        <taxon>Pezizales</taxon>
        <taxon>Discinaceae</taxon>
        <taxon>Discina</taxon>
    </lineage>
</organism>